<dbReference type="InterPro" id="IPR001138">
    <property type="entry name" value="Zn2Cys6_DnaBD"/>
</dbReference>
<dbReference type="Pfam" id="PF04082">
    <property type="entry name" value="Fungal_trans"/>
    <property type="match status" value="1"/>
</dbReference>
<dbReference type="AlphaFoldDB" id="A0A9P4PBF4"/>
<keyword evidence="3" id="KW-0805">Transcription regulation</keyword>
<dbReference type="GO" id="GO:0000981">
    <property type="term" value="F:DNA-binding transcription factor activity, RNA polymerase II-specific"/>
    <property type="evidence" value="ECO:0007669"/>
    <property type="project" value="InterPro"/>
</dbReference>
<evidence type="ECO:0000256" key="5">
    <source>
        <dbReference type="ARBA" id="ARBA00023163"/>
    </source>
</evidence>
<evidence type="ECO:0000256" key="6">
    <source>
        <dbReference type="ARBA" id="ARBA00023242"/>
    </source>
</evidence>
<keyword evidence="1" id="KW-0479">Metal-binding</keyword>
<dbReference type="InterPro" id="IPR052073">
    <property type="entry name" value="Amide_Lactam_Regulators"/>
</dbReference>
<organism evidence="8 9">
    <name type="scientific">Karstenula rhodostoma CBS 690.94</name>
    <dbReference type="NCBI Taxonomy" id="1392251"/>
    <lineage>
        <taxon>Eukaryota</taxon>
        <taxon>Fungi</taxon>
        <taxon>Dikarya</taxon>
        <taxon>Ascomycota</taxon>
        <taxon>Pezizomycotina</taxon>
        <taxon>Dothideomycetes</taxon>
        <taxon>Pleosporomycetidae</taxon>
        <taxon>Pleosporales</taxon>
        <taxon>Massarineae</taxon>
        <taxon>Didymosphaeriaceae</taxon>
        <taxon>Karstenula</taxon>
    </lineage>
</organism>
<name>A0A9P4PBF4_9PLEO</name>
<evidence type="ECO:0000256" key="1">
    <source>
        <dbReference type="ARBA" id="ARBA00022723"/>
    </source>
</evidence>
<evidence type="ECO:0000313" key="8">
    <source>
        <dbReference type="EMBL" id="KAF2440118.1"/>
    </source>
</evidence>
<feature type="domain" description="Zn(2)-C6 fungal-type" evidence="7">
    <location>
        <begin position="16"/>
        <end position="47"/>
    </location>
</feature>
<evidence type="ECO:0000256" key="4">
    <source>
        <dbReference type="ARBA" id="ARBA00023125"/>
    </source>
</evidence>
<accession>A0A9P4PBF4</accession>
<dbReference type="CDD" id="cd00067">
    <property type="entry name" value="GAL4"/>
    <property type="match status" value="1"/>
</dbReference>
<protein>
    <recommendedName>
        <fullName evidence="7">Zn(2)-C6 fungal-type domain-containing protein</fullName>
    </recommendedName>
</protein>
<evidence type="ECO:0000256" key="2">
    <source>
        <dbReference type="ARBA" id="ARBA00022833"/>
    </source>
</evidence>
<dbReference type="PANTHER" id="PTHR47171">
    <property type="entry name" value="FARA-RELATED"/>
    <property type="match status" value="1"/>
</dbReference>
<evidence type="ECO:0000259" key="7">
    <source>
        <dbReference type="PROSITE" id="PS50048"/>
    </source>
</evidence>
<dbReference type="InterPro" id="IPR007219">
    <property type="entry name" value="XnlR_reg_dom"/>
</dbReference>
<gene>
    <name evidence="8" type="ORF">P171DRAFT_457825</name>
</gene>
<dbReference type="SMART" id="SM00906">
    <property type="entry name" value="Fungal_trans"/>
    <property type="match status" value="1"/>
</dbReference>
<dbReference type="EMBL" id="MU001508">
    <property type="protein sequence ID" value="KAF2440118.1"/>
    <property type="molecule type" value="Genomic_DNA"/>
</dbReference>
<dbReference type="CDD" id="cd12148">
    <property type="entry name" value="fungal_TF_MHR"/>
    <property type="match status" value="1"/>
</dbReference>
<evidence type="ECO:0000256" key="3">
    <source>
        <dbReference type="ARBA" id="ARBA00023015"/>
    </source>
</evidence>
<keyword evidence="5" id="KW-0804">Transcription</keyword>
<dbReference type="SMART" id="SM00066">
    <property type="entry name" value="GAL4"/>
    <property type="match status" value="1"/>
</dbReference>
<dbReference type="PANTHER" id="PTHR47171:SF1">
    <property type="entry name" value="ZN(II)2CYS6 TRANSCRIPTION FACTOR (EUROFUNG)"/>
    <property type="match status" value="1"/>
</dbReference>
<dbReference type="Proteomes" id="UP000799764">
    <property type="component" value="Unassembled WGS sequence"/>
</dbReference>
<sequence length="578" mass="64981">MPTQRQHGGSRRARLACTACNARRVKCNVVKSRPCRNCIAANVLCETRESQCGKHPRKSQLDQDLADASRSPLNANTLRNQKGLKASHALASLSASHQDIAQQLLPNQSPEIVAAQTNAMFSWESTSLRYFTDESASTIPSYKRAHLRHSVPSSARADSLIPQWESERRRTRMKNLHEDGAFTLSPTPIREKLLKAYFRWFHPHFPIVDEPEIWSDHKSDSLSPLLLQAMLFIGVIHCEESILVELGWGNRHRAKYQLYSRAKDIYDAEYETKKLIVVQALFLMSFWRASALLEKDVPHWLGAVISLAQTKAFHRSGSENENHSTKLRRHLWWAIYARERQCSSVFGLPNRIQDDDCDVEMLSEADFELAFDLSTPPTSVGGYKAYTIDAGYLPDRTMSTADRSRIRGSLEHWKEHLGSSIQLSSYPDSSFQAIMLHVAYNNLQILLQPQVHVITNLFNTLCIHVAHLRRSNGITQTIAENRAKLCLLGLQELQRTWEVANWVLQHFFQYLDRTTAARLAMGADDVGIMSTAPNAQSLNAHGASTVPARGEPQVLETNGVTVTNSLAPSGELNNAATP</sequence>
<comment type="caution">
    <text evidence="8">The sequence shown here is derived from an EMBL/GenBank/DDBJ whole genome shotgun (WGS) entry which is preliminary data.</text>
</comment>
<keyword evidence="2" id="KW-0862">Zinc</keyword>
<keyword evidence="6" id="KW-0539">Nucleus</keyword>
<dbReference type="InterPro" id="IPR036864">
    <property type="entry name" value="Zn2-C6_fun-type_DNA-bd_sf"/>
</dbReference>
<dbReference type="SUPFAM" id="SSF57701">
    <property type="entry name" value="Zn2/Cys6 DNA-binding domain"/>
    <property type="match status" value="1"/>
</dbReference>
<dbReference type="GO" id="GO:0006351">
    <property type="term" value="P:DNA-templated transcription"/>
    <property type="evidence" value="ECO:0007669"/>
    <property type="project" value="InterPro"/>
</dbReference>
<dbReference type="Gene3D" id="4.10.240.10">
    <property type="entry name" value="Zn(2)-C6 fungal-type DNA-binding domain"/>
    <property type="match status" value="1"/>
</dbReference>
<keyword evidence="9" id="KW-1185">Reference proteome</keyword>
<dbReference type="GO" id="GO:0008270">
    <property type="term" value="F:zinc ion binding"/>
    <property type="evidence" value="ECO:0007669"/>
    <property type="project" value="InterPro"/>
</dbReference>
<dbReference type="PROSITE" id="PS50048">
    <property type="entry name" value="ZN2_CY6_FUNGAL_2"/>
    <property type="match status" value="1"/>
</dbReference>
<keyword evidence="4" id="KW-0238">DNA-binding</keyword>
<dbReference type="OrthoDB" id="5121955at2759"/>
<dbReference type="GO" id="GO:0003677">
    <property type="term" value="F:DNA binding"/>
    <property type="evidence" value="ECO:0007669"/>
    <property type="project" value="UniProtKB-KW"/>
</dbReference>
<proteinExistence type="predicted"/>
<reference evidence="8" key="1">
    <citation type="journal article" date="2020" name="Stud. Mycol.">
        <title>101 Dothideomycetes genomes: a test case for predicting lifestyles and emergence of pathogens.</title>
        <authorList>
            <person name="Haridas S."/>
            <person name="Albert R."/>
            <person name="Binder M."/>
            <person name="Bloem J."/>
            <person name="Labutti K."/>
            <person name="Salamov A."/>
            <person name="Andreopoulos B."/>
            <person name="Baker S."/>
            <person name="Barry K."/>
            <person name="Bills G."/>
            <person name="Bluhm B."/>
            <person name="Cannon C."/>
            <person name="Castanera R."/>
            <person name="Culley D."/>
            <person name="Daum C."/>
            <person name="Ezra D."/>
            <person name="Gonzalez J."/>
            <person name="Henrissat B."/>
            <person name="Kuo A."/>
            <person name="Liang C."/>
            <person name="Lipzen A."/>
            <person name="Lutzoni F."/>
            <person name="Magnuson J."/>
            <person name="Mondo S."/>
            <person name="Nolan M."/>
            <person name="Ohm R."/>
            <person name="Pangilinan J."/>
            <person name="Park H.-J."/>
            <person name="Ramirez L."/>
            <person name="Alfaro M."/>
            <person name="Sun H."/>
            <person name="Tritt A."/>
            <person name="Yoshinaga Y."/>
            <person name="Zwiers L.-H."/>
            <person name="Turgeon B."/>
            <person name="Goodwin S."/>
            <person name="Spatafora J."/>
            <person name="Crous P."/>
            <person name="Grigoriev I."/>
        </authorList>
    </citation>
    <scope>NUCLEOTIDE SEQUENCE</scope>
    <source>
        <strain evidence="8">CBS 690.94</strain>
    </source>
</reference>
<evidence type="ECO:0000313" key="9">
    <source>
        <dbReference type="Proteomes" id="UP000799764"/>
    </source>
</evidence>